<proteinExistence type="predicted"/>
<evidence type="ECO:0000313" key="2">
    <source>
        <dbReference type="EMBL" id="HHJ80996.1"/>
    </source>
</evidence>
<evidence type="ECO:0000256" key="1">
    <source>
        <dbReference type="SAM" id="Phobius"/>
    </source>
</evidence>
<dbReference type="InterPro" id="IPR025489">
    <property type="entry name" value="DUF4381"/>
</dbReference>
<protein>
    <submittedName>
        <fullName evidence="2">DUF4381 domain-containing protein</fullName>
    </submittedName>
</protein>
<keyword evidence="1" id="KW-1133">Transmembrane helix</keyword>
<sequence length="159" mass="18129">MNPESSQTLPLRDIHLPEAVSWWPPALGWWLLLALLILLPIIVWAIHKFLARQQLRKLALAELNTIEAKFKQQQNSQQLLRDISALLRRICISRFPRHDVAGLTGEAWANFLNSQAHSFDAHISQALVNGPFQKQYDIDAQALINASRDWIKQVAGKQP</sequence>
<reference evidence="2" key="1">
    <citation type="journal article" date="2020" name="mSystems">
        <title>Genome- and Community-Level Interaction Insights into Carbon Utilization and Element Cycling Functions of Hydrothermarchaeota in Hydrothermal Sediment.</title>
        <authorList>
            <person name="Zhou Z."/>
            <person name="Liu Y."/>
            <person name="Xu W."/>
            <person name="Pan J."/>
            <person name="Luo Z.H."/>
            <person name="Li M."/>
        </authorList>
    </citation>
    <scope>NUCLEOTIDE SEQUENCE [LARGE SCALE GENOMIC DNA]</scope>
    <source>
        <strain evidence="2">HyVt-505</strain>
    </source>
</reference>
<dbReference type="Pfam" id="PF14316">
    <property type="entry name" value="DUF4381"/>
    <property type="match status" value="1"/>
</dbReference>
<name>A0A832J6V7_9GAMM</name>
<dbReference type="Proteomes" id="UP000885832">
    <property type="component" value="Unassembled WGS sequence"/>
</dbReference>
<organism evidence="2">
    <name type="scientific">Candidatus Tenderia electrophaga</name>
    <dbReference type="NCBI Taxonomy" id="1748243"/>
    <lineage>
        <taxon>Bacteria</taxon>
        <taxon>Pseudomonadati</taxon>
        <taxon>Pseudomonadota</taxon>
        <taxon>Gammaproteobacteria</taxon>
        <taxon>Candidatus Tenderiales</taxon>
        <taxon>Candidatus Tenderiaceae</taxon>
        <taxon>Candidatus Tenderia</taxon>
    </lineage>
</organism>
<dbReference type="AlphaFoldDB" id="A0A832J6V7"/>
<feature type="transmembrane region" description="Helical" evidence="1">
    <location>
        <begin position="27"/>
        <end position="47"/>
    </location>
</feature>
<keyword evidence="1" id="KW-0812">Transmembrane</keyword>
<dbReference type="EMBL" id="DRNF01000325">
    <property type="protein sequence ID" value="HHJ80996.1"/>
    <property type="molecule type" value="Genomic_DNA"/>
</dbReference>
<gene>
    <name evidence="2" type="ORF">ENJ65_05125</name>
</gene>
<accession>A0A832J6V7</accession>
<keyword evidence="1" id="KW-0472">Membrane</keyword>
<comment type="caution">
    <text evidence="2">The sequence shown here is derived from an EMBL/GenBank/DDBJ whole genome shotgun (WGS) entry which is preliminary data.</text>
</comment>